<feature type="chain" id="PRO_5035277553" evidence="1">
    <location>
        <begin position="30"/>
        <end position="671"/>
    </location>
</feature>
<proteinExistence type="predicted"/>
<accession>A0A8J8K9K8</accession>
<reference evidence="2" key="1">
    <citation type="submission" date="2020-05" db="EMBL/GenBank/DDBJ databases">
        <title>Genomic Encyclopedia of Type Strains, Phase IV (KMG-V): Genome sequencing to study the core and pangenomes of soil and plant-associated prokaryotes.</title>
        <authorList>
            <person name="Whitman W."/>
        </authorList>
    </citation>
    <scope>NUCLEOTIDE SEQUENCE</scope>
    <source>
        <strain evidence="2">16F</strain>
    </source>
</reference>
<protein>
    <submittedName>
        <fullName evidence="2">Uncharacterized protein</fullName>
    </submittedName>
</protein>
<evidence type="ECO:0000313" key="3">
    <source>
        <dbReference type="Proteomes" id="UP000610746"/>
    </source>
</evidence>
<keyword evidence="3" id="KW-1185">Reference proteome</keyword>
<gene>
    <name evidence="2" type="ORF">HNQ03_002254</name>
</gene>
<comment type="caution">
    <text evidence="2">The sequence shown here is derived from an EMBL/GenBank/DDBJ whole genome shotgun (WGS) entry which is preliminary data.</text>
</comment>
<keyword evidence="1" id="KW-0732">Signal</keyword>
<dbReference type="AlphaFoldDB" id="A0A8J8K9K8"/>
<evidence type="ECO:0000256" key="1">
    <source>
        <dbReference type="SAM" id="SignalP"/>
    </source>
</evidence>
<sequence>MKLYLFFSSKKAHKFYAFLVLFTCSTFFAQAGKDGNLTLSTSNTVLNRYAKPAANIAAGATSFSVSNIADLNRDGSTYLTGFVSNAASYSSNALSTGDLIMIYQVQGAIINTTNTIDYGAITSYNGAGNYEYARVVSVAGNTINLSCAVTNSYAIANHVQVVRVPQYNTLTVTATGSIVTVPWGSANFGGANAAAVERRRGGINTILSNNLVNNGTINADSAGFRGGETDNNTSGANANFYTDFVTTSSNISAEKGESIAGYSSEYDALGGRYGRGAPANGGGGGNAHNASGGGGANGGIAANWFRGAGVMNSFGTCGIPGAWALDPDYIANANALTNSAGGGRGGYSYSSVNADACLIGPSYPANFIAPGIPAVNVVQDAWGADRRDVAGGLGGRPLTTSGIQKQLFFGGGGGAGDGNNNAHQRAANGGGIVLVMNLNKISGTGTFTANGEAALNTVGAGNDAPGGGGGGGTVLIQTIEIVNAAVVRANGGKGGDQLINSNEAESPGGGGGGGVVAIINATVDASIKNSTGGLNGLSTSFSVTEFPANGATSGGNGTISSTSKNVTICGACYKPALKDGNLYPTQHGITALARAGADNGNWPMVRQSGWTAMEAKTKGFVVNRIQTTAQVIAIPNPVEGMMVFDIQADCLKINTTGTSAGWKCLSNQTCP</sequence>
<organism evidence="2 3">
    <name type="scientific">Frigoriflavimonas asaccharolytica</name>
    <dbReference type="NCBI Taxonomy" id="2735899"/>
    <lineage>
        <taxon>Bacteria</taxon>
        <taxon>Pseudomonadati</taxon>
        <taxon>Bacteroidota</taxon>
        <taxon>Flavobacteriia</taxon>
        <taxon>Flavobacteriales</taxon>
        <taxon>Weeksellaceae</taxon>
        <taxon>Frigoriflavimonas</taxon>
    </lineage>
</organism>
<dbReference type="Proteomes" id="UP000610746">
    <property type="component" value="Unassembled WGS sequence"/>
</dbReference>
<dbReference type="RefSeq" id="WP_173779744.1">
    <property type="nucleotide sequence ID" value="NZ_JABSNO010000017.1"/>
</dbReference>
<feature type="signal peptide" evidence="1">
    <location>
        <begin position="1"/>
        <end position="29"/>
    </location>
</feature>
<dbReference type="EMBL" id="JABSNO010000017">
    <property type="protein sequence ID" value="NRS93167.1"/>
    <property type="molecule type" value="Genomic_DNA"/>
</dbReference>
<evidence type="ECO:0000313" key="2">
    <source>
        <dbReference type="EMBL" id="NRS93167.1"/>
    </source>
</evidence>
<name>A0A8J8K9K8_9FLAO</name>